<keyword evidence="4" id="KW-0479">Metal-binding</keyword>
<gene>
    <name evidence="13" type="primary">106072254</name>
</gene>
<keyword evidence="5" id="KW-0863">Zinc-finger</keyword>
<dbReference type="GO" id="GO:0016020">
    <property type="term" value="C:membrane"/>
    <property type="evidence" value="ECO:0007669"/>
    <property type="project" value="UniProtKB-SubCell"/>
</dbReference>
<dbReference type="PROSITE" id="PS51292">
    <property type="entry name" value="ZF_RING_CH"/>
    <property type="match status" value="1"/>
</dbReference>
<keyword evidence="2" id="KW-0808">Transferase</keyword>
<sequence>MSASPKTSPASEVKAEQACKEASNQLTGPAPSNTFLCQNTLEGSQYINIKSLSASSRSKTELQRGEHSEHVPCGRSSCPATKQQDSSLANNIELFLTKRRELLCLSDSNVSKSRRKHLDRQKQCESSWHSHSSGEGETRKQLARNAETGCEDPFISNSDKGIKQVPEVTLQEAKRKGDSISGNVTAFLPGRSCSSPARFLECCLAAESGAKDLFNIQYLKGDTAMAANKHGDGILDDDQCNSLEKKGHSPQSCPETSEAPLMCKGACSNCCNVKWVSEGSLKTKKKNACGDVRTSDSGIHNEVDCCRICQEDGTYEKLISPCYCSGTVGFMHMSCLETWLGLNGRTACELCLFPFPVVKIHPNIWQFFSRPLANMDFASLLCDVACFCVLTPLLIASTYLCSIGVSHYEEVGKTGSVFAIVTLMVSLIAVYISWAVLAILYHRRVFLTWREKTARIQMWTDKTSPGLSPKKIPEDHNVTDDATNSGNTPLTSRRQSGMSLFLKPMLWYSYRFRSQKSEPSLPFVHGVNFNSNRREQLKFKKIQARRAEVAQRIKANKLALMSKFTSSIANSDV</sequence>
<dbReference type="STRING" id="6526.A0A2C9JXR9"/>
<feature type="compositionally biased region" description="Basic and acidic residues" evidence="10">
    <location>
        <begin position="58"/>
        <end position="72"/>
    </location>
</feature>
<feature type="compositionally biased region" description="Polar residues" evidence="10">
    <location>
        <begin position="1"/>
        <end position="10"/>
    </location>
</feature>
<proteinExistence type="predicted"/>
<keyword evidence="8 11" id="KW-1133">Transmembrane helix</keyword>
<dbReference type="EnsemblMetazoa" id="BGLB009741-RB">
    <property type="protein sequence ID" value="BGLB009741-PB"/>
    <property type="gene ID" value="BGLB009741"/>
</dbReference>
<dbReference type="GO" id="GO:0008270">
    <property type="term" value="F:zinc ion binding"/>
    <property type="evidence" value="ECO:0007669"/>
    <property type="project" value="UniProtKB-KW"/>
</dbReference>
<accession>A0A2C9JXR9</accession>
<dbReference type="Pfam" id="PF12906">
    <property type="entry name" value="RINGv"/>
    <property type="match status" value="1"/>
</dbReference>
<evidence type="ECO:0000256" key="1">
    <source>
        <dbReference type="ARBA" id="ARBA00004141"/>
    </source>
</evidence>
<keyword evidence="9 11" id="KW-0472">Membrane</keyword>
<comment type="subcellular location">
    <subcellularLocation>
        <location evidence="1">Membrane</location>
        <topology evidence="1">Multi-pass membrane protein</topology>
    </subcellularLocation>
</comment>
<dbReference type="Proteomes" id="UP000076420">
    <property type="component" value="Unassembled WGS sequence"/>
</dbReference>
<feature type="region of interest" description="Disordered" evidence="10">
    <location>
        <begin position="1"/>
        <end position="32"/>
    </location>
</feature>
<name>A0A2C9JXR9_BIOGL</name>
<dbReference type="AlphaFoldDB" id="A0A2C9JXR9"/>
<dbReference type="Gene3D" id="3.30.40.10">
    <property type="entry name" value="Zinc/RING finger domain, C3HC4 (zinc finger)"/>
    <property type="match status" value="1"/>
</dbReference>
<feature type="transmembrane region" description="Helical" evidence="11">
    <location>
        <begin position="380"/>
        <end position="405"/>
    </location>
</feature>
<evidence type="ECO:0000313" key="14">
    <source>
        <dbReference type="Proteomes" id="UP000076420"/>
    </source>
</evidence>
<evidence type="ECO:0000259" key="12">
    <source>
        <dbReference type="PROSITE" id="PS51292"/>
    </source>
</evidence>
<evidence type="ECO:0000256" key="11">
    <source>
        <dbReference type="SAM" id="Phobius"/>
    </source>
</evidence>
<dbReference type="GO" id="GO:0004842">
    <property type="term" value="F:ubiquitin-protein transferase activity"/>
    <property type="evidence" value="ECO:0007669"/>
    <property type="project" value="TreeGrafter"/>
</dbReference>
<feature type="region of interest" description="Disordered" evidence="10">
    <location>
        <begin position="57"/>
        <end position="84"/>
    </location>
</feature>
<evidence type="ECO:0000313" key="13">
    <source>
        <dbReference type="EnsemblMetazoa" id="BGLB009741-PB"/>
    </source>
</evidence>
<evidence type="ECO:0000256" key="4">
    <source>
        <dbReference type="ARBA" id="ARBA00022723"/>
    </source>
</evidence>
<dbReference type="SUPFAM" id="SSF57850">
    <property type="entry name" value="RING/U-box"/>
    <property type="match status" value="1"/>
</dbReference>
<feature type="compositionally biased region" description="Polar residues" evidence="10">
    <location>
        <begin position="22"/>
        <end position="32"/>
    </location>
</feature>
<dbReference type="InterPro" id="IPR011016">
    <property type="entry name" value="Znf_RING-CH"/>
</dbReference>
<dbReference type="PANTHER" id="PTHR46065:SF3">
    <property type="entry name" value="FI20425P1"/>
    <property type="match status" value="1"/>
</dbReference>
<dbReference type="RefSeq" id="XP_013088052.2">
    <property type="nucleotide sequence ID" value="XM_013232598.2"/>
</dbReference>
<dbReference type="GO" id="GO:0016567">
    <property type="term" value="P:protein ubiquitination"/>
    <property type="evidence" value="ECO:0007669"/>
    <property type="project" value="TreeGrafter"/>
</dbReference>
<feature type="transmembrane region" description="Helical" evidence="11">
    <location>
        <begin position="417"/>
        <end position="441"/>
    </location>
</feature>
<feature type="region of interest" description="Disordered" evidence="10">
    <location>
        <begin position="464"/>
        <end position="491"/>
    </location>
</feature>
<dbReference type="VEuPathDB" id="VectorBase:BGLB009741"/>
<evidence type="ECO:0000256" key="10">
    <source>
        <dbReference type="SAM" id="MobiDB-lite"/>
    </source>
</evidence>
<evidence type="ECO:0000256" key="9">
    <source>
        <dbReference type="ARBA" id="ARBA00023136"/>
    </source>
</evidence>
<keyword evidence="7" id="KW-0862">Zinc</keyword>
<feature type="domain" description="RING-CH-type" evidence="12">
    <location>
        <begin position="298"/>
        <end position="358"/>
    </location>
</feature>
<dbReference type="OrthoDB" id="273089at2759"/>
<protein>
    <recommendedName>
        <fullName evidence="12">RING-CH-type domain-containing protein</fullName>
    </recommendedName>
</protein>
<evidence type="ECO:0000256" key="5">
    <source>
        <dbReference type="ARBA" id="ARBA00022771"/>
    </source>
</evidence>
<feature type="compositionally biased region" description="Polar residues" evidence="10">
    <location>
        <begin position="480"/>
        <end position="491"/>
    </location>
</feature>
<evidence type="ECO:0000256" key="2">
    <source>
        <dbReference type="ARBA" id="ARBA00022679"/>
    </source>
</evidence>
<feature type="region of interest" description="Disordered" evidence="10">
    <location>
        <begin position="115"/>
        <end position="142"/>
    </location>
</feature>
<dbReference type="InterPro" id="IPR013083">
    <property type="entry name" value="Znf_RING/FYVE/PHD"/>
</dbReference>
<evidence type="ECO:0000256" key="8">
    <source>
        <dbReference type="ARBA" id="ARBA00022989"/>
    </source>
</evidence>
<dbReference type="VEuPathDB" id="VectorBase:BGLAX_044714"/>
<reference evidence="13" key="1">
    <citation type="submission" date="2020-05" db="UniProtKB">
        <authorList>
            <consortium name="EnsemblMetazoa"/>
        </authorList>
    </citation>
    <scope>IDENTIFICATION</scope>
    <source>
        <strain evidence="13">BB02</strain>
    </source>
</reference>
<evidence type="ECO:0000256" key="7">
    <source>
        <dbReference type="ARBA" id="ARBA00022833"/>
    </source>
</evidence>
<organism evidence="13 14">
    <name type="scientific">Biomphalaria glabrata</name>
    <name type="common">Bloodfluke planorb</name>
    <name type="synonym">Freshwater snail</name>
    <dbReference type="NCBI Taxonomy" id="6526"/>
    <lineage>
        <taxon>Eukaryota</taxon>
        <taxon>Metazoa</taxon>
        <taxon>Spiralia</taxon>
        <taxon>Lophotrochozoa</taxon>
        <taxon>Mollusca</taxon>
        <taxon>Gastropoda</taxon>
        <taxon>Heterobranchia</taxon>
        <taxon>Euthyneura</taxon>
        <taxon>Panpulmonata</taxon>
        <taxon>Hygrophila</taxon>
        <taxon>Lymnaeoidea</taxon>
        <taxon>Planorbidae</taxon>
        <taxon>Biomphalaria</taxon>
    </lineage>
</organism>
<evidence type="ECO:0000256" key="6">
    <source>
        <dbReference type="ARBA" id="ARBA00022786"/>
    </source>
</evidence>
<keyword evidence="3 11" id="KW-0812">Transmembrane</keyword>
<keyword evidence="6" id="KW-0833">Ubl conjugation pathway</keyword>
<dbReference type="PANTHER" id="PTHR46065">
    <property type="entry name" value="E3 UBIQUITIN-PROTEIN LIGASE MARCH 2/3 FAMILY MEMBER"/>
    <property type="match status" value="1"/>
</dbReference>
<evidence type="ECO:0000256" key="3">
    <source>
        <dbReference type="ARBA" id="ARBA00022692"/>
    </source>
</evidence>
<dbReference type="KEGG" id="bgt:106072254"/>
<dbReference type="SMART" id="SM00744">
    <property type="entry name" value="RINGv"/>
    <property type="match status" value="1"/>
</dbReference>